<organism evidence="2 3">
    <name type="scientific">Emericellopsis cladophorae</name>
    <dbReference type="NCBI Taxonomy" id="2686198"/>
    <lineage>
        <taxon>Eukaryota</taxon>
        <taxon>Fungi</taxon>
        <taxon>Dikarya</taxon>
        <taxon>Ascomycota</taxon>
        <taxon>Pezizomycotina</taxon>
        <taxon>Sordariomycetes</taxon>
        <taxon>Hypocreomycetidae</taxon>
        <taxon>Hypocreales</taxon>
        <taxon>Bionectriaceae</taxon>
        <taxon>Emericellopsis</taxon>
    </lineage>
</organism>
<sequence>MSLHTEIHVPGAFCPDGVHPGIFRPPTTTTPNTASAASSGYLPPRDINPNNHYGSIKRKRNHDREPDPFARSRAPATTTRYNIAGQLDTPGGERADFLGESMFSDADYRRMLGTKLPAGQVEEPVFGRYPLTAPAQPQQSWGAFAVSTLGGVVGKLWQFCRAGSFTGFHAGGGRGYDQDGNTEDDHDMAMNGSAQIPEQYTYYNLGEEQEDATANSRASTPTRPAAKRRQTSVPDELGKNWVMVNENGAAYASPKTIYRPSQAITGVSAIFQQRPANIFSVVCFSEIAKPNEADHCGHTVIVITGEAATVTSTSTLHLRLRFAREEQFNDFRVTGLNKTVEDLIRQGQMALATKVEVEGSGWEDDD</sequence>
<protein>
    <submittedName>
        <fullName evidence="2">Uncharacterized protein</fullName>
    </submittedName>
</protein>
<dbReference type="AlphaFoldDB" id="A0A9Q0BHU7"/>
<keyword evidence="3" id="KW-1185">Reference proteome</keyword>
<dbReference type="Proteomes" id="UP001055219">
    <property type="component" value="Unassembled WGS sequence"/>
</dbReference>
<dbReference type="EMBL" id="JAGIXG020000003">
    <property type="protein sequence ID" value="KAI6784819.1"/>
    <property type="molecule type" value="Genomic_DNA"/>
</dbReference>
<name>A0A9Q0BHU7_9HYPO</name>
<feature type="region of interest" description="Disordered" evidence="1">
    <location>
        <begin position="209"/>
        <end position="234"/>
    </location>
</feature>
<reference evidence="2" key="2">
    <citation type="submission" date="2022-07" db="EMBL/GenBank/DDBJ databases">
        <authorList>
            <person name="Goncalves M.F.M."/>
            <person name="Hilario S."/>
            <person name="Van De Peer Y."/>
            <person name="Esteves A.C."/>
            <person name="Alves A."/>
        </authorList>
    </citation>
    <scope>NUCLEOTIDE SEQUENCE</scope>
    <source>
        <strain evidence="2">MUM 19.33</strain>
    </source>
</reference>
<feature type="compositionally biased region" description="Low complexity" evidence="1">
    <location>
        <begin position="25"/>
        <end position="39"/>
    </location>
</feature>
<feature type="region of interest" description="Disordered" evidence="1">
    <location>
        <begin position="1"/>
        <end position="78"/>
    </location>
</feature>
<evidence type="ECO:0000256" key="1">
    <source>
        <dbReference type="SAM" id="MobiDB-lite"/>
    </source>
</evidence>
<comment type="caution">
    <text evidence="2">The sequence shown here is derived from an EMBL/GenBank/DDBJ whole genome shotgun (WGS) entry which is preliminary data.</text>
</comment>
<accession>A0A9Q0BHU7</accession>
<feature type="compositionally biased region" description="Polar residues" evidence="1">
    <location>
        <begin position="212"/>
        <end position="222"/>
    </location>
</feature>
<evidence type="ECO:0000313" key="3">
    <source>
        <dbReference type="Proteomes" id="UP001055219"/>
    </source>
</evidence>
<proteinExistence type="predicted"/>
<dbReference type="OrthoDB" id="5138418at2759"/>
<reference evidence="2" key="1">
    <citation type="journal article" date="2021" name="J Fungi (Basel)">
        <title>Genomic and Metabolomic Analyses of the Marine Fungus Emericellopsis cladophorae: Insights into Saltwater Adaptability Mechanisms and Its Biosynthetic Potential.</title>
        <authorList>
            <person name="Goncalves M.F.M."/>
            <person name="Hilario S."/>
            <person name="Van de Peer Y."/>
            <person name="Esteves A.C."/>
            <person name="Alves A."/>
        </authorList>
    </citation>
    <scope>NUCLEOTIDE SEQUENCE</scope>
    <source>
        <strain evidence="2">MUM 19.33</strain>
    </source>
</reference>
<dbReference type="RefSeq" id="XP_051365675.1">
    <property type="nucleotide sequence ID" value="XM_051502488.1"/>
</dbReference>
<gene>
    <name evidence="2" type="ORF">J7T54_007912</name>
</gene>
<dbReference type="GeneID" id="75834385"/>
<evidence type="ECO:0000313" key="2">
    <source>
        <dbReference type="EMBL" id="KAI6784819.1"/>
    </source>
</evidence>